<evidence type="ECO:0000313" key="2">
    <source>
        <dbReference type="Proteomes" id="UP001430848"/>
    </source>
</evidence>
<evidence type="ECO:0000313" key="1">
    <source>
        <dbReference type="EMBL" id="KAK7715626.1"/>
    </source>
</evidence>
<sequence length="241" mass="27752">MPYEVIYSLEGALKIRRHPGRALTSKLHLQSSLQVHHEATELDLKGVLDEEEELRSTLLKLQRNLTNHIELMEDAWEKRYISVAIGYQLTIKNLRIELAVRFRDLNQKDMNVLEVIRTTHHKLSTIEFDIVRTEVRLCSMGDGSGEPFKPMNVKLDPEAANRPLTEEEKVTRDIKGISHRYQGDSNNPANESADIPEHENCSVWITNLPPDCTYRDLLEAANRPLTEEEKVVRDIKGISHR</sequence>
<keyword evidence="2" id="KW-1185">Reference proteome</keyword>
<name>A0ABR1NUD2_DIAER</name>
<accession>A0ABR1NUD2</accession>
<protein>
    <submittedName>
        <fullName evidence="1">Uncharacterized protein</fullName>
    </submittedName>
</protein>
<dbReference type="Proteomes" id="UP001430848">
    <property type="component" value="Unassembled WGS sequence"/>
</dbReference>
<comment type="caution">
    <text evidence="1">The sequence shown here is derived from an EMBL/GenBank/DDBJ whole genome shotgun (WGS) entry which is preliminary data.</text>
</comment>
<reference evidence="1 2" key="1">
    <citation type="submission" date="2024-02" db="EMBL/GenBank/DDBJ databases">
        <title>De novo assembly and annotation of 12 fungi associated with fruit tree decline syndrome in Ontario, Canada.</title>
        <authorList>
            <person name="Sulman M."/>
            <person name="Ellouze W."/>
            <person name="Ilyukhin E."/>
        </authorList>
    </citation>
    <scope>NUCLEOTIDE SEQUENCE [LARGE SCALE GENOMIC DNA]</scope>
    <source>
        <strain evidence="1 2">M169</strain>
    </source>
</reference>
<gene>
    <name evidence="1" type="ORF">SLS63_011382</name>
</gene>
<dbReference type="EMBL" id="JAKNSF020000107">
    <property type="protein sequence ID" value="KAK7715626.1"/>
    <property type="molecule type" value="Genomic_DNA"/>
</dbReference>
<organism evidence="1 2">
    <name type="scientific">Diaporthe eres</name>
    <name type="common">Phomopsis oblonga</name>
    <dbReference type="NCBI Taxonomy" id="83184"/>
    <lineage>
        <taxon>Eukaryota</taxon>
        <taxon>Fungi</taxon>
        <taxon>Dikarya</taxon>
        <taxon>Ascomycota</taxon>
        <taxon>Pezizomycotina</taxon>
        <taxon>Sordariomycetes</taxon>
        <taxon>Sordariomycetidae</taxon>
        <taxon>Diaporthales</taxon>
        <taxon>Diaporthaceae</taxon>
        <taxon>Diaporthe</taxon>
        <taxon>Diaporthe eres species complex</taxon>
    </lineage>
</organism>
<proteinExistence type="predicted"/>